<evidence type="ECO:0000259" key="2">
    <source>
        <dbReference type="PROSITE" id="PS50076"/>
    </source>
</evidence>
<dbReference type="FunCoup" id="A0A1Q3BWG6">
    <property type="interactions" value="122"/>
</dbReference>
<dbReference type="CDD" id="cd06257">
    <property type="entry name" value="DnaJ"/>
    <property type="match status" value="1"/>
</dbReference>
<feature type="domain" description="J" evidence="2">
    <location>
        <begin position="56"/>
        <end position="119"/>
    </location>
</feature>
<comment type="caution">
    <text evidence="3">The sequence shown here is derived from an EMBL/GenBank/DDBJ whole genome shotgun (WGS) entry which is preliminary data.</text>
</comment>
<protein>
    <submittedName>
        <fullName evidence="3">DnaJ domain-containing protein/Fer4_15 domain-containing protein</fullName>
    </submittedName>
</protein>
<dbReference type="OrthoDB" id="376357at2759"/>
<accession>A0A1Q3BWG6</accession>
<keyword evidence="1" id="KW-0472">Membrane</keyword>
<dbReference type="Gene3D" id="1.10.287.110">
    <property type="entry name" value="DnaJ domain"/>
    <property type="match status" value="1"/>
</dbReference>
<dbReference type="InterPro" id="IPR001623">
    <property type="entry name" value="DnaJ_domain"/>
</dbReference>
<keyword evidence="1" id="KW-0812">Transmembrane</keyword>
<dbReference type="Gene3D" id="3.30.70.20">
    <property type="match status" value="1"/>
</dbReference>
<sequence>MHTACLSLYSPIASITTTTKSFTYKGTPKYTKLWHGNSITCKASSSSSSSMSSDLDLYDLLGIDSSSNHSQIKAAYRLLQKRCHPDIAGPPGHDMAIILNEAYNILSDPTSRLAYDKDQAKVTELRGYTGKPIYSVWFGSESEERAVFVDEVNCVGCLKCALFAQKTFAIESIYGRARVVVQWADPEDKIQAAIETCPVDCISMVHRSDLAALEFLMSKQPRGNVRVGASNTAGARVANIFVEVKKFKARVDDAINKTAKQNSKETELQREARSSAIQAIRSISNWLYWLSPNEGTATSKSHHLMLSAPKSTEPNVDKLRDAAAARKQASNARPINRTPSDFTCHDEYWSPSMLPLPASTLNNSSSKATAKISHLNKLKKTGDEDYKEGKNNRRNPIGWAFPLGTATIAAVIVRLQGGEGMVGGINEHIGGSLALEIVNSSWLQVPLAWVTWYLFGVVIITFVEALRNQQE</sequence>
<name>A0A1Q3BWG6_CEPFO</name>
<reference evidence="4" key="1">
    <citation type="submission" date="2016-04" db="EMBL/GenBank/DDBJ databases">
        <title>Cephalotus genome sequencing.</title>
        <authorList>
            <person name="Fukushima K."/>
            <person name="Hasebe M."/>
            <person name="Fang X."/>
        </authorList>
    </citation>
    <scope>NUCLEOTIDE SEQUENCE [LARGE SCALE GENOMIC DNA]</scope>
    <source>
        <strain evidence="4">cv. St1</strain>
    </source>
</reference>
<dbReference type="STRING" id="3775.A0A1Q3BWG6"/>
<dbReference type="PANTHER" id="PTHR45295:SF1">
    <property type="entry name" value="CHAPERONE PROTEIN DNAJ C76, CHLOROPLASTIC"/>
    <property type="match status" value="1"/>
</dbReference>
<dbReference type="Pfam" id="PF13370">
    <property type="entry name" value="Fer4_13"/>
    <property type="match status" value="1"/>
</dbReference>
<evidence type="ECO:0000256" key="1">
    <source>
        <dbReference type="SAM" id="Phobius"/>
    </source>
</evidence>
<dbReference type="SMART" id="SM00271">
    <property type="entry name" value="DnaJ"/>
    <property type="match status" value="1"/>
</dbReference>
<gene>
    <name evidence="3" type="ORF">CFOL_v3_15749</name>
</gene>
<dbReference type="SUPFAM" id="SSF46565">
    <property type="entry name" value="Chaperone J-domain"/>
    <property type="match status" value="1"/>
</dbReference>
<evidence type="ECO:0000313" key="3">
    <source>
        <dbReference type="EMBL" id="GAV72261.1"/>
    </source>
</evidence>
<dbReference type="InterPro" id="IPR036869">
    <property type="entry name" value="J_dom_sf"/>
</dbReference>
<feature type="transmembrane region" description="Helical" evidence="1">
    <location>
        <begin position="447"/>
        <end position="466"/>
    </location>
</feature>
<dbReference type="PANTHER" id="PTHR45295">
    <property type="entry name" value="CHAPERONE PROTEIN DNAJ C76, CHLOROPLASTIC"/>
    <property type="match status" value="1"/>
</dbReference>
<evidence type="ECO:0000313" key="4">
    <source>
        <dbReference type="Proteomes" id="UP000187406"/>
    </source>
</evidence>
<keyword evidence="1" id="KW-1133">Transmembrane helix</keyword>
<dbReference type="SUPFAM" id="SSF54862">
    <property type="entry name" value="4Fe-4S ferredoxins"/>
    <property type="match status" value="1"/>
</dbReference>
<dbReference type="Proteomes" id="UP000187406">
    <property type="component" value="Unassembled WGS sequence"/>
</dbReference>
<dbReference type="EMBL" id="BDDD01000989">
    <property type="protein sequence ID" value="GAV72261.1"/>
    <property type="molecule type" value="Genomic_DNA"/>
</dbReference>
<dbReference type="PROSITE" id="PS50076">
    <property type="entry name" value="DNAJ_2"/>
    <property type="match status" value="1"/>
</dbReference>
<dbReference type="InParanoid" id="A0A1Q3BWG6"/>
<proteinExistence type="predicted"/>
<keyword evidence="4" id="KW-1185">Reference proteome</keyword>
<dbReference type="AlphaFoldDB" id="A0A1Q3BWG6"/>
<organism evidence="3 4">
    <name type="scientific">Cephalotus follicularis</name>
    <name type="common">Albany pitcher plant</name>
    <dbReference type="NCBI Taxonomy" id="3775"/>
    <lineage>
        <taxon>Eukaryota</taxon>
        <taxon>Viridiplantae</taxon>
        <taxon>Streptophyta</taxon>
        <taxon>Embryophyta</taxon>
        <taxon>Tracheophyta</taxon>
        <taxon>Spermatophyta</taxon>
        <taxon>Magnoliopsida</taxon>
        <taxon>eudicotyledons</taxon>
        <taxon>Gunneridae</taxon>
        <taxon>Pentapetalae</taxon>
        <taxon>rosids</taxon>
        <taxon>fabids</taxon>
        <taxon>Oxalidales</taxon>
        <taxon>Cephalotaceae</taxon>
        <taxon>Cephalotus</taxon>
    </lineage>
</organism>
<dbReference type="Pfam" id="PF00226">
    <property type="entry name" value="DnaJ"/>
    <property type="match status" value="1"/>
</dbReference>